<feature type="domain" description="C2H2-type" evidence="10">
    <location>
        <begin position="396"/>
        <end position="424"/>
    </location>
</feature>
<dbReference type="GO" id="GO:0010468">
    <property type="term" value="P:regulation of gene expression"/>
    <property type="evidence" value="ECO:0007669"/>
    <property type="project" value="TreeGrafter"/>
</dbReference>
<dbReference type="InterPro" id="IPR036236">
    <property type="entry name" value="Znf_C2H2_sf"/>
</dbReference>
<evidence type="ECO:0000259" key="10">
    <source>
        <dbReference type="PROSITE" id="PS50157"/>
    </source>
</evidence>
<dbReference type="GO" id="GO:0032259">
    <property type="term" value="P:methylation"/>
    <property type="evidence" value="ECO:0007669"/>
    <property type="project" value="UniProtKB-KW"/>
</dbReference>
<evidence type="ECO:0000256" key="2">
    <source>
        <dbReference type="ARBA" id="ARBA00022723"/>
    </source>
</evidence>
<feature type="region of interest" description="Disordered" evidence="9">
    <location>
        <begin position="122"/>
        <end position="159"/>
    </location>
</feature>
<feature type="compositionally biased region" description="Acidic residues" evidence="9">
    <location>
        <begin position="76"/>
        <end position="87"/>
    </location>
</feature>
<feature type="binding site" evidence="8">
    <location>
        <position position="161"/>
    </location>
    <ligand>
        <name>Zn(2+)</name>
        <dbReference type="ChEBI" id="CHEBI:29105"/>
    </ligand>
</feature>
<dbReference type="InterPro" id="IPR013087">
    <property type="entry name" value="Znf_C2H2_type"/>
</dbReference>
<keyword evidence="3" id="KW-0677">Repeat</keyword>
<feature type="domain" description="C2H2-type" evidence="10">
    <location>
        <begin position="454"/>
        <end position="478"/>
    </location>
</feature>
<dbReference type="SUPFAM" id="SSF57716">
    <property type="entry name" value="Glucocorticoid receptor-like (DNA-binding domain)"/>
    <property type="match status" value="1"/>
</dbReference>
<dbReference type="Pfam" id="PF13912">
    <property type="entry name" value="zf-C2H2_6"/>
    <property type="match status" value="1"/>
</dbReference>
<feature type="binding site" evidence="8">
    <location>
        <position position="209"/>
    </location>
    <ligand>
        <name>Zn(2+)</name>
        <dbReference type="ChEBI" id="CHEBI:29105"/>
    </ligand>
</feature>
<sequence length="543" mass="61745">MENYTGMMENEYNDYAAATQALVQTNDVRQDMMEMKGDEYGQRDTIITTNLREEELSEFASTIEQETISAPLLPQEDTETPAESCQEEPPEPVAVAEQNDIEAPIHEAVAEVSEPIEAPADANDVAEDVAEDTSEVAAEQQEEVAPASSRPKEEEVEKNQCRVCTSKENLVDIFSPLDDSVISDKIQIICRTVKILERDFLPHFICSSCVDKLKIALEFKETCENTDLELRKKLKRSKNKVRRNTEFVLIDADALSDSNSEEKKRTDDEEFHLSDVAGSPSDSDVSFKEAEKPRKYKKRGRPPTRRGGRRPRNDVVFIAAPGSDADEVPETKRKFRGKSLQCQTCDEVFASPASLSKHQCSKTEEVDALQDDPIDDDEEDKPLAKRIKSPRKEQTYECKFCRRPFKTLLDMKRHKAEEHTGDKPFVCRICNKSFKLAQSLNGHLLRHENEEINISCSQCWKYFPNKKELRKHEMVVHAVAFSCDKCKRNFTSQTRLNNHKHQTCPGVVVPKKKQEAEASVVGRDLFKCVAPMTSTYWSDSFSE</sequence>
<feature type="region of interest" description="Disordered" evidence="9">
    <location>
        <begin position="258"/>
        <end position="315"/>
    </location>
</feature>
<dbReference type="PROSITE" id="PS51915">
    <property type="entry name" value="ZAD"/>
    <property type="match status" value="1"/>
</dbReference>
<feature type="compositionally biased region" description="Acidic residues" evidence="9">
    <location>
        <begin position="366"/>
        <end position="380"/>
    </location>
</feature>
<dbReference type="GO" id="GO:0005634">
    <property type="term" value="C:nucleus"/>
    <property type="evidence" value="ECO:0007669"/>
    <property type="project" value="UniProtKB-SubCell"/>
</dbReference>
<organism evidence="12">
    <name type="scientific">Nyssomyia neivai</name>
    <dbReference type="NCBI Taxonomy" id="330878"/>
    <lineage>
        <taxon>Eukaryota</taxon>
        <taxon>Metazoa</taxon>
        <taxon>Ecdysozoa</taxon>
        <taxon>Arthropoda</taxon>
        <taxon>Hexapoda</taxon>
        <taxon>Insecta</taxon>
        <taxon>Pterygota</taxon>
        <taxon>Neoptera</taxon>
        <taxon>Endopterygota</taxon>
        <taxon>Diptera</taxon>
        <taxon>Nematocera</taxon>
        <taxon>Psychodoidea</taxon>
        <taxon>Psychodidae</taxon>
        <taxon>Nyssomyia</taxon>
    </lineage>
</organism>
<keyword evidence="12" id="KW-0489">Methyltransferase</keyword>
<feature type="binding site" evidence="8">
    <location>
        <position position="206"/>
    </location>
    <ligand>
        <name>Zn(2+)</name>
        <dbReference type="ChEBI" id="CHEBI:29105"/>
    </ligand>
</feature>
<feature type="domain" description="C2H2-type" evidence="10">
    <location>
        <begin position="425"/>
        <end position="452"/>
    </location>
</feature>
<dbReference type="PROSITE" id="PS00028">
    <property type="entry name" value="ZINC_FINGER_C2H2_1"/>
    <property type="match status" value="3"/>
</dbReference>
<dbReference type="Gene3D" id="3.40.1800.20">
    <property type="match status" value="1"/>
</dbReference>
<accession>A0A1L8DXD4</accession>
<proteinExistence type="predicted"/>
<keyword evidence="4 7" id="KW-0863">Zinc-finger</keyword>
<dbReference type="PANTHER" id="PTHR16515">
    <property type="entry name" value="PR DOMAIN ZINC FINGER PROTEIN"/>
    <property type="match status" value="1"/>
</dbReference>
<evidence type="ECO:0000256" key="6">
    <source>
        <dbReference type="ARBA" id="ARBA00023242"/>
    </source>
</evidence>
<evidence type="ECO:0000256" key="1">
    <source>
        <dbReference type="ARBA" id="ARBA00004123"/>
    </source>
</evidence>
<feature type="binding site" evidence="8">
    <location>
        <position position="164"/>
    </location>
    <ligand>
        <name>Zn(2+)</name>
        <dbReference type="ChEBI" id="CHEBI:29105"/>
    </ligand>
</feature>
<dbReference type="Pfam" id="PF00096">
    <property type="entry name" value="zf-C2H2"/>
    <property type="match status" value="2"/>
</dbReference>
<feature type="domain" description="C2H2-type" evidence="10">
    <location>
        <begin position="340"/>
        <end position="367"/>
    </location>
</feature>
<dbReference type="AlphaFoldDB" id="A0A1L8DXD4"/>
<feature type="region of interest" description="Disordered" evidence="9">
    <location>
        <begin position="360"/>
        <end position="381"/>
    </location>
</feature>
<feature type="compositionally biased region" description="Low complexity" evidence="9">
    <location>
        <begin position="135"/>
        <end position="147"/>
    </location>
</feature>
<keyword evidence="6" id="KW-0539">Nucleus</keyword>
<dbReference type="SMART" id="SM00355">
    <property type="entry name" value="ZnF_C2H2"/>
    <property type="match status" value="5"/>
</dbReference>
<feature type="region of interest" description="Disordered" evidence="9">
    <location>
        <begin position="66"/>
        <end position="87"/>
    </location>
</feature>
<dbReference type="InterPro" id="IPR012934">
    <property type="entry name" value="Znf_AD"/>
</dbReference>
<feature type="compositionally biased region" description="Basic and acidic residues" evidence="9">
    <location>
        <begin position="260"/>
        <end position="273"/>
    </location>
</feature>
<dbReference type="Pfam" id="PF07776">
    <property type="entry name" value="zf-AD"/>
    <property type="match status" value="1"/>
</dbReference>
<evidence type="ECO:0000256" key="4">
    <source>
        <dbReference type="ARBA" id="ARBA00022771"/>
    </source>
</evidence>
<dbReference type="EMBL" id="GFDF01002981">
    <property type="protein sequence ID" value="JAV11103.1"/>
    <property type="molecule type" value="Transcribed_RNA"/>
</dbReference>
<dbReference type="InterPro" id="IPR050331">
    <property type="entry name" value="Zinc_finger"/>
</dbReference>
<evidence type="ECO:0000259" key="11">
    <source>
        <dbReference type="PROSITE" id="PS51915"/>
    </source>
</evidence>
<evidence type="ECO:0000256" key="5">
    <source>
        <dbReference type="ARBA" id="ARBA00022833"/>
    </source>
</evidence>
<name>A0A1L8DXD4_9DIPT</name>
<dbReference type="SUPFAM" id="SSF57667">
    <property type="entry name" value="beta-beta-alpha zinc fingers"/>
    <property type="match status" value="1"/>
</dbReference>
<dbReference type="Gene3D" id="3.30.160.60">
    <property type="entry name" value="Classic Zinc Finger"/>
    <property type="match status" value="3"/>
</dbReference>
<keyword evidence="12" id="KW-0808">Transferase</keyword>
<evidence type="ECO:0000256" key="8">
    <source>
        <dbReference type="PROSITE-ProRule" id="PRU01263"/>
    </source>
</evidence>
<dbReference type="GO" id="GO:0008270">
    <property type="term" value="F:zinc ion binding"/>
    <property type="evidence" value="ECO:0007669"/>
    <property type="project" value="UniProtKB-UniRule"/>
</dbReference>
<protein>
    <submittedName>
        <fullName evidence="12">Putative histone-lysine n-methyltransferase prdm9 isoform x1</fullName>
    </submittedName>
</protein>
<evidence type="ECO:0000256" key="7">
    <source>
        <dbReference type="PROSITE-ProRule" id="PRU00042"/>
    </source>
</evidence>
<keyword evidence="2 8" id="KW-0479">Metal-binding</keyword>
<evidence type="ECO:0000256" key="3">
    <source>
        <dbReference type="ARBA" id="ARBA00022737"/>
    </source>
</evidence>
<dbReference type="PANTHER" id="PTHR16515:SF66">
    <property type="entry name" value="C2H2-TYPE DOMAIN-CONTAINING PROTEIN"/>
    <property type="match status" value="1"/>
</dbReference>
<dbReference type="SMART" id="SM00868">
    <property type="entry name" value="zf-AD"/>
    <property type="match status" value="1"/>
</dbReference>
<dbReference type="GO" id="GO:0008168">
    <property type="term" value="F:methyltransferase activity"/>
    <property type="evidence" value="ECO:0007669"/>
    <property type="project" value="UniProtKB-KW"/>
</dbReference>
<comment type="subcellular location">
    <subcellularLocation>
        <location evidence="1">Nucleus</location>
    </subcellularLocation>
</comment>
<dbReference type="FunFam" id="3.30.160.60:FF:000100">
    <property type="entry name" value="Zinc finger 45-like"/>
    <property type="match status" value="1"/>
</dbReference>
<keyword evidence="5 8" id="KW-0862">Zinc</keyword>
<feature type="domain" description="C2H2-type" evidence="10">
    <location>
        <begin position="481"/>
        <end position="500"/>
    </location>
</feature>
<evidence type="ECO:0000313" key="12">
    <source>
        <dbReference type="EMBL" id="JAV11103.1"/>
    </source>
</evidence>
<feature type="domain" description="ZAD" evidence="11">
    <location>
        <begin position="159"/>
        <end position="233"/>
    </location>
</feature>
<evidence type="ECO:0000256" key="9">
    <source>
        <dbReference type="SAM" id="MobiDB-lite"/>
    </source>
</evidence>
<feature type="compositionally biased region" description="Acidic residues" evidence="9">
    <location>
        <begin position="124"/>
        <end position="134"/>
    </location>
</feature>
<reference evidence="12" key="1">
    <citation type="submission" date="2016-12" db="EMBL/GenBank/DDBJ databases">
        <title>An insight into the sialome and mialome of the sand fly, Nyssomyia neivai.</title>
        <authorList>
            <person name="Sebastian V."/>
            <person name="Goulart T.M."/>
            <person name="Oliveira W."/>
            <person name="Calvo E."/>
            <person name="Oliveira L.F."/>
            <person name="Pinto M.C."/>
            <person name="Rosselino A.M."/>
            <person name="Ribeiro J.M."/>
        </authorList>
    </citation>
    <scope>NUCLEOTIDE SEQUENCE</scope>
</reference>
<dbReference type="PROSITE" id="PS50157">
    <property type="entry name" value="ZINC_FINGER_C2H2_2"/>
    <property type="match status" value="5"/>
</dbReference>
<feature type="compositionally biased region" description="Basic residues" evidence="9">
    <location>
        <begin position="294"/>
        <end position="310"/>
    </location>
</feature>
<feature type="compositionally biased region" description="Basic and acidic residues" evidence="9">
    <location>
        <begin position="150"/>
        <end position="159"/>
    </location>
</feature>